<evidence type="ECO:0000313" key="1">
    <source>
        <dbReference type="EMBL" id="XDV59211.1"/>
    </source>
</evidence>
<reference evidence="1" key="1">
    <citation type="submission" date="2024-08" db="EMBL/GenBank/DDBJ databases">
        <authorList>
            <person name="Chaddad Z."/>
            <person name="Lamrabet M."/>
            <person name="Bouhnik O."/>
            <person name="Alami S."/>
            <person name="Wipf D."/>
            <person name="Courty P.E."/>
            <person name="Missbah El Idrissi M."/>
        </authorList>
    </citation>
    <scope>NUCLEOTIDE SEQUENCE</scope>
    <source>
        <strain evidence="1">LLZ17</strain>
    </source>
</reference>
<name>A0AB39XQT5_9BRAD</name>
<protein>
    <recommendedName>
        <fullName evidence="2">Integrase</fullName>
    </recommendedName>
</protein>
<evidence type="ECO:0008006" key="2">
    <source>
        <dbReference type="Google" id="ProtNLM"/>
    </source>
</evidence>
<sequence>MSEHAELKKAVAPSLPLRKQAAMTFLRARKLPPGSYRDDLRQLAFGLFRMHKHGLRESAQYRGDIAIN</sequence>
<organism evidence="1">
    <name type="scientific">Bradyrhizobium sp. LLZ17</name>
    <dbReference type="NCBI Taxonomy" id="3239388"/>
    <lineage>
        <taxon>Bacteria</taxon>
        <taxon>Pseudomonadati</taxon>
        <taxon>Pseudomonadota</taxon>
        <taxon>Alphaproteobacteria</taxon>
        <taxon>Hyphomicrobiales</taxon>
        <taxon>Nitrobacteraceae</taxon>
        <taxon>Bradyrhizobium</taxon>
    </lineage>
</organism>
<dbReference type="RefSeq" id="WP_369723828.1">
    <property type="nucleotide sequence ID" value="NZ_CP165734.1"/>
</dbReference>
<gene>
    <name evidence="1" type="ORF">AB8Z38_07255</name>
</gene>
<dbReference type="EMBL" id="CP165734">
    <property type="protein sequence ID" value="XDV59211.1"/>
    <property type="molecule type" value="Genomic_DNA"/>
</dbReference>
<accession>A0AB39XQT5</accession>
<proteinExistence type="predicted"/>
<dbReference type="AlphaFoldDB" id="A0AB39XQT5"/>